<evidence type="ECO:0000256" key="2">
    <source>
        <dbReference type="ARBA" id="ARBA00022692"/>
    </source>
</evidence>
<dbReference type="AlphaFoldDB" id="A0A7J7RTE0"/>
<protein>
    <recommendedName>
        <fullName evidence="9">Bestrophin</fullName>
    </recommendedName>
</protein>
<evidence type="ECO:0000313" key="11">
    <source>
        <dbReference type="EMBL" id="KAF6279462.1"/>
    </source>
</evidence>
<dbReference type="PANTHER" id="PTHR10736:SF4">
    <property type="entry name" value="BESTROPHIN-1"/>
    <property type="match status" value="1"/>
</dbReference>
<feature type="region of interest" description="Disordered" evidence="10">
    <location>
        <begin position="1"/>
        <end position="43"/>
    </location>
</feature>
<keyword evidence="9" id="KW-0406">Ion transport</keyword>
<evidence type="ECO:0000256" key="5">
    <source>
        <dbReference type="ARBA" id="ARBA00023173"/>
    </source>
</evidence>
<reference evidence="11 12" key="1">
    <citation type="journal article" date="2020" name="Nature">
        <title>Six reference-quality genomes reveal evolution of bat adaptations.</title>
        <authorList>
            <person name="Jebb D."/>
            <person name="Huang Z."/>
            <person name="Pippel M."/>
            <person name="Hughes G.M."/>
            <person name="Lavrichenko K."/>
            <person name="Devanna P."/>
            <person name="Winkler S."/>
            <person name="Jermiin L.S."/>
            <person name="Skirmuntt E.C."/>
            <person name="Katzourakis A."/>
            <person name="Burkitt-Gray L."/>
            <person name="Ray D.A."/>
            <person name="Sullivan K.A.M."/>
            <person name="Roscito J.G."/>
            <person name="Kirilenko B.M."/>
            <person name="Davalos L.M."/>
            <person name="Corthals A.P."/>
            <person name="Power M.L."/>
            <person name="Jones G."/>
            <person name="Ransome R.D."/>
            <person name="Dechmann D.K.N."/>
            <person name="Locatelli A.G."/>
            <person name="Puechmaille S.J."/>
            <person name="Fedrigo O."/>
            <person name="Jarvis E.D."/>
            <person name="Hiller M."/>
            <person name="Vernes S.C."/>
            <person name="Myers E.W."/>
            <person name="Teeling E.C."/>
        </authorList>
    </citation>
    <scope>NUCLEOTIDE SEQUENCE [LARGE SCALE GENOMIC DNA]</scope>
    <source>
        <strain evidence="11">MPipKuh1</strain>
        <tissue evidence="11">Flight muscle</tissue>
    </source>
</reference>
<keyword evidence="6 9" id="KW-0868">Chloride</keyword>
<keyword evidence="4" id="KW-0472">Membrane</keyword>
<evidence type="ECO:0000256" key="7">
    <source>
        <dbReference type="ARBA" id="ARBA00024167"/>
    </source>
</evidence>
<accession>A0A7J7RTE0</accession>
<keyword evidence="9" id="KW-0813">Transport</keyword>
<dbReference type="PANTHER" id="PTHR10736">
    <property type="entry name" value="BESTROPHIN"/>
    <property type="match status" value="1"/>
</dbReference>
<evidence type="ECO:0000256" key="1">
    <source>
        <dbReference type="ARBA" id="ARBA00004370"/>
    </source>
</evidence>
<dbReference type="Proteomes" id="UP000558488">
    <property type="component" value="Unassembled WGS sequence"/>
</dbReference>
<dbReference type="Pfam" id="PF01062">
    <property type="entry name" value="Bestrophin"/>
    <property type="match status" value="1"/>
</dbReference>
<evidence type="ECO:0000256" key="4">
    <source>
        <dbReference type="ARBA" id="ARBA00023136"/>
    </source>
</evidence>
<proteinExistence type="inferred from homology"/>
<evidence type="ECO:0000256" key="9">
    <source>
        <dbReference type="RuleBase" id="RU363126"/>
    </source>
</evidence>
<comment type="function">
    <text evidence="9">Forms calcium-sensitive chloride channels. Permeable to bicarbonate.</text>
</comment>
<evidence type="ECO:0000256" key="3">
    <source>
        <dbReference type="ARBA" id="ARBA00022989"/>
    </source>
</evidence>
<name>A0A7J7RTE0_PIPKU</name>
<dbReference type="InterPro" id="IPR021134">
    <property type="entry name" value="Bestrophin-like"/>
</dbReference>
<evidence type="ECO:0000256" key="8">
    <source>
        <dbReference type="ARBA" id="ARBA00034769"/>
    </source>
</evidence>
<organism evidence="11 12">
    <name type="scientific">Pipistrellus kuhlii</name>
    <name type="common">Kuhl's pipistrelle</name>
    <dbReference type="NCBI Taxonomy" id="59472"/>
    <lineage>
        <taxon>Eukaryota</taxon>
        <taxon>Metazoa</taxon>
        <taxon>Chordata</taxon>
        <taxon>Craniata</taxon>
        <taxon>Vertebrata</taxon>
        <taxon>Euteleostomi</taxon>
        <taxon>Mammalia</taxon>
        <taxon>Eutheria</taxon>
        <taxon>Laurasiatheria</taxon>
        <taxon>Chiroptera</taxon>
        <taxon>Yangochiroptera</taxon>
        <taxon>Vespertilionidae</taxon>
        <taxon>Pipistrellus</taxon>
    </lineage>
</organism>
<comment type="catalytic activity">
    <reaction evidence="7">
        <text>chloride(in) = chloride(out)</text>
        <dbReference type="Rhea" id="RHEA:29823"/>
        <dbReference type="ChEBI" id="CHEBI:17996"/>
    </reaction>
</comment>
<dbReference type="EMBL" id="JACAGB010000059">
    <property type="protein sequence ID" value="KAF6279462.1"/>
    <property type="molecule type" value="Genomic_DNA"/>
</dbReference>
<keyword evidence="12" id="KW-1185">Reference proteome</keyword>
<comment type="caution">
    <text evidence="11">The sequence shown here is derived from an EMBL/GenBank/DDBJ whole genome shotgun (WGS) entry which is preliminary data.</text>
</comment>
<dbReference type="GO" id="GO:0005254">
    <property type="term" value="F:chloride channel activity"/>
    <property type="evidence" value="ECO:0007669"/>
    <property type="project" value="UniProtKB-KW"/>
</dbReference>
<dbReference type="GO" id="GO:0005886">
    <property type="term" value="C:plasma membrane"/>
    <property type="evidence" value="ECO:0007669"/>
    <property type="project" value="UniProtKB-SubCell"/>
</dbReference>
<feature type="compositionally biased region" description="Low complexity" evidence="10">
    <location>
        <begin position="81"/>
        <end position="100"/>
    </location>
</feature>
<gene>
    <name evidence="11" type="ORF">mPipKuh1_010240</name>
</gene>
<evidence type="ECO:0000313" key="12">
    <source>
        <dbReference type="Proteomes" id="UP000558488"/>
    </source>
</evidence>
<keyword evidence="9" id="KW-1003">Cell membrane</keyword>
<dbReference type="InterPro" id="IPR000615">
    <property type="entry name" value="Bestrophin"/>
</dbReference>
<comment type="similarity">
    <text evidence="8 9">Belongs to the anion channel-forming bestrophin (TC 1.A.46) family. Calcium-sensitive chloride channel subfamily.</text>
</comment>
<feature type="compositionally biased region" description="Basic and acidic residues" evidence="10">
    <location>
        <begin position="1"/>
        <end position="10"/>
    </location>
</feature>
<feature type="compositionally biased region" description="Pro residues" evidence="10">
    <location>
        <begin position="71"/>
        <end position="80"/>
    </location>
</feature>
<keyword evidence="5 9" id="KW-0869">Chloride channel</keyword>
<feature type="region of interest" description="Disordered" evidence="10">
    <location>
        <begin position="66"/>
        <end position="100"/>
    </location>
</feature>
<keyword evidence="9" id="KW-0407">Ion channel</keyword>
<keyword evidence="2" id="KW-0812">Transmembrane</keyword>
<evidence type="ECO:0000256" key="6">
    <source>
        <dbReference type="ARBA" id="ARBA00023214"/>
    </source>
</evidence>
<evidence type="ECO:0000256" key="10">
    <source>
        <dbReference type="SAM" id="MobiDB-lite"/>
    </source>
</evidence>
<keyword evidence="3" id="KW-1133">Transmembrane helix</keyword>
<comment type="subcellular location">
    <subcellularLocation>
        <location evidence="9">Cell membrane</location>
        <topology evidence="9">Multi-pass membrane protein</topology>
    </subcellularLocation>
    <subcellularLocation>
        <location evidence="1">Membrane</location>
    </subcellularLocation>
</comment>
<dbReference type="GO" id="GO:0034707">
    <property type="term" value="C:chloride channel complex"/>
    <property type="evidence" value="ECO:0007669"/>
    <property type="project" value="UniProtKB-KW"/>
</dbReference>
<sequence>MSGAEAESRGARLPGCEEEPRASPAPQAAEQLSSPFGEDDDDFETSWIADRSLQVSLPAVDEMHRDLPWNAPEPQPPTRPLLPSLAGLPSLAPPSTSGASVEPLELGHIKRKTVEFNLTDTSAAPRVLSENHARHSDHDPYWALDSRSVLCASQAHRTLPGRPPAPPQLPLL</sequence>